<dbReference type="AlphaFoldDB" id="A0A8S3YYY2"/>
<proteinExistence type="predicted"/>
<dbReference type="PROSITE" id="PS50060">
    <property type="entry name" value="MAM_2"/>
    <property type="match status" value="1"/>
</dbReference>
<dbReference type="GO" id="GO:0016020">
    <property type="term" value="C:membrane"/>
    <property type="evidence" value="ECO:0007669"/>
    <property type="project" value="InterPro"/>
</dbReference>
<evidence type="ECO:0000313" key="3">
    <source>
        <dbReference type="Proteomes" id="UP000678393"/>
    </source>
</evidence>
<dbReference type="SUPFAM" id="SSF49899">
    <property type="entry name" value="Concanavalin A-like lectins/glucanases"/>
    <property type="match status" value="1"/>
</dbReference>
<dbReference type="InterPro" id="IPR051560">
    <property type="entry name" value="MAM_domain-containing"/>
</dbReference>
<dbReference type="OrthoDB" id="412155at2759"/>
<evidence type="ECO:0000259" key="1">
    <source>
        <dbReference type="PROSITE" id="PS50060"/>
    </source>
</evidence>
<dbReference type="Proteomes" id="UP000678393">
    <property type="component" value="Unassembled WGS sequence"/>
</dbReference>
<keyword evidence="3" id="KW-1185">Reference proteome</keyword>
<evidence type="ECO:0000313" key="2">
    <source>
        <dbReference type="EMBL" id="CAG5119496.1"/>
    </source>
</evidence>
<dbReference type="Gene3D" id="2.60.120.200">
    <property type="match status" value="1"/>
</dbReference>
<dbReference type="PANTHER" id="PTHR23282:SF142">
    <property type="entry name" value="MAM DOMAIN-CONTAINING PROTEIN"/>
    <property type="match status" value="1"/>
</dbReference>
<dbReference type="InterPro" id="IPR013320">
    <property type="entry name" value="ConA-like_dom_sf"/>
</dbReference>
<dbReference type="PANTHER" id="PTHR23282">
    <property type="entry name" value="APICAL ENDOSOMAL GLYCOPROTEIN PRECURSOR"/>
    <property type="match status" value="1"/>
</dbReference>
<dbReference type="EMBL" id="CAJHNH020000724">
    <property type="protein sequence ID" value="CAG5119496.1"/>
    <property type="molecule type" value="Genomic_DNA"/>
</dbReference>
<feature type="domain" description="MAM" evidence="1">
    <location>
        <begin position="31"/>
        <end position="125"/>
    </location>
</feature>
<reference evidence="2" key="1">
    <citation type="submission" date="2021-04" db="EMBL/GenBank/DDBJ databases">
        <authorList>
            <consortium name="Molecular Ecology Group"/>
        </authorList>
    </citation>
    <scope>NUCLEOTIDE SEQUENCE</scope>
</reference>
<dbReference type="InterPro" id="IPR000998">
    <property type="entry name" value="MAM_dom"/>
</dbReference>
<comment type="caution">
    <text evidence="2">The sequence shown here is derived from an EMBL/GenBank/DDBJ whole genome shotgun (WGS) entry which is preliminary data.</text>
</comment>
<organism evidence="2 3">
    <name type="scientific">Candidula unifasciata</name>
    <dbReference type="NCBI Taxonomy" id="100452"/>
    <lineage>
        <taxon>Eukaryota</taxon>
        <taxon>Metazoa</taxon>
        <taxon>Spiralia</taxon>
        <taxon>Lophotrochozoa</taxon>
        <taxon>Mollusca</taxon>
        <taxon>Gastropoda</taxon>
        <taxon>Heterobranchia</taxon>
        <taxon>Euthyneura</taxon>
        <taxon>Panpulmonata</taxon>
        <taxon>Eupulmonata</taxon>
        <taxon>Stylommatophora</taxon>
        <taxon>Helicina</taxon>
        <taxon>Helicoidea</taxon>
        <taxon>Geomitridae</taxon>
        <taxon>Candidula</taxon>
    </lineage>
</organism>
<sequence length="178" mass="19933">IIFLVTIGHNKSGEIGIDDVTFIDGECPYTGTTDFEDGFDVFHNVYSNDFNWVIASPSDGIFVWLPATDFSSNSKDGHFAVVSFNFSHSAGSKAELWGPLSPEMYDYCTTFSFYVHGSDPGVLNVTFVDFLEKSRVVVWSYSPTSANKDSRIDAQLPHVYASKFYVSIYQTFLKYGVF</sequence>
<accession>A0A8S3YYY2</accession>
<feature type="non-terminal residue" evidence="2">
    <location>
        <position position="1"/>
    </location>
</feature>
<gene>
    <name evidence="2" type="ORF">CUNI_LOCUS5054</name>
</gene>
<name>A0A8S3YYY2_9EUPU</name>
<dbReference type="Pfam" id="PF00629">
    <property type="entry name" value="MAM"/>
    <property type="match status" value="1"/>
</dbReference>
<protein>
    <recommendedName>
        <fullName evidence="1">MAM domain-containing protein</fullName>
    </recommendedName>
</protein>